<name>A0AAV0ZLD2_VICFA</name>
<evidence type="ECO:0000313" key="8">
    <source>
        <dbReference type="EMBL" id="CAI8597898.1"/>
    </source>
</evidence>
<comment type="subcellular location">
    <subcellularLocation>
        <location evidence="1">Plastid</location>
        <location evidence="1">Chloroplast</location>
    </subcellularLocation>
</comment>
<evidence type="ECO:0000256" key="7">
    <source>
        <dbReference type="RuleBase" id="RU004413"/>
    </source>
</evidence>
<dbReference type="GO" id="GO:0032543">
    <property type="term" value="P:mitochondrial translation"/>
    <property type="evidence" value="ECO:0007669"/>
    <property type="project" value="TreeGrafter"/>
</dbReference>
<evidence type="ECO:0008006" key="10">
    <source>
        <dbReference type="Google" id="ProtNLM"/>
    </source>
</evidence>
<dbReference type="GO" id="GO:0009507">
    <property type="term" value="C:chloroplast"/>
    <property type="evidence" value="ECO:0007669"/>
    <property type="project" value="UniProtKB-SubCell"/>
</dbReference>
<evidence type="ECO:0000256" key="5">
    <source>
        <dbReference type="ARBA" id="ARBA00022980"/>
    </source>
</evidence>
<keyword evidence="3" id="KW-0150">Chloroplast</keyword>
<gene>
    <name evidence="8" type="ORF">VFH_II102880</name>
</gene>
<keyword evidence="5 7" id="KW-0689">Ribosomal protein</keyword>
<keyword evidence="4" id="KW-0934">Plastid</keyword>
<evidence type="ECO:0000256" key="4">
    <source>
        <dbReference type="ARBA" id="ARBA00022640"/>
    </source>
</evidence>
<evidence type="ECO:0000256" key="2">
    <source>
        <dbReference type="ARBA" id="ARBA00008931"/>
    </source>
</evidence>
<dbReference type="PRINTS" id="PR00060">
    <property type="entry name" value="RIBOSOMALL16"/>
</dbReference>
<comment type="similarity">
    <text evidence="2 7">Belongs to the universal ribosomal protein uL16 family.</text>
</comment>
<dbReference type="Pfam" id="PF00252">
    <property type="entry name" value="Ribosomal_L16"/>
    <property type="match status" value="1"/>
</dbReference>
<dbReference type="InterPro" id="IPR036920">
    <property type="entry name" value="Ribosomal_uL16_sf"/>
</dbReference>
<evidence type="ECO:0000313" key="9">
    <source>
        <dbReference type="Proteomes" id="UP001157006"/>
    </source>
</evidence>
<organism evidence="8 9">
    <name type="scientific">Vicia faba</name>
    <name type="common">Broad bean</name>
    <name type="synonym">Faba vulgaris</name>
    <dbReference type="NCBI Taxonomy" id="3906"/>
    <lineage>
        <taxon>Eukaryota</taxon>
        <taxon>Viridiplantae</taxon>
        <taxon>Streptophyta</taxon>
        <taxon>Embryophyta</taxon>
        <taxon>Tracheophyta</taxon>
        <taxon>Spermatophyta</taxon>
        <taxon>Magnoliopsida</taxon>
        <taxon>eudicotyledons</taxon>
        <taxon>Gunneridae</taxon>
        <taxon>Pentapetalae</taxon>
        <taxon>rosids</taxon>
        <taxon>fabids</taxon>
        <taxon>Fabales</taxon>
        <taxon>Fabaceae</taxon>
        <taxon>Papilionoideae</taxon>
        <taxon>50 kb inversion clade</taxon>
        <taxon>NPAAA clade</taxon>
        <taxon>Hologalegina</taxon>
        <taxon>IRL clade</taxon>
        <taxon>Fabeae</taxon>
        <taxon>Vicia</taxon>
    </lineage>
</organism>
<dbReference type="NCBIfam" id="TIGR01164">
    <property type="entry name" value="rplP_bact"/>
    <property type="match status" value="1"/>
</dbReference>
<accession>A0AAV0ZLD2</accession>
<dbReference type="InterPro" id="IPR047873">
    <property type="entry name" value="Ribosomal_uL16"/>
</dbReference>
<dbReference type="CDD" id="cd01433">
    <property type="entry name" value="Ribosomal_L16_L10e"/>
    <property type="match status" value="1"/>
</dbReference>
<dbReference type="GO" id="GO:0003735">
    <property type="term" value="F:structural constituent of ribosome"/>
    <property type="evidence" value="ECO:0007669"/>
    <property type="project" value="InterPro"/>
</dbReference>
<dbReference type="InterPro" id="IPR000114">
    <property type="entry name" value="Ribosomal_uL16_bact-type"/>
</dbReference>
<keyword evidence="9" id="KW-1185">Reference proteome</keyword>
<evidence type="ECO:0000256" key="3">
    <source>
        <dbReference type="ARBA" id="ARBA00022528"/>
    </source>
</evidence>
<dbReference type="GO" id="GO:0005762">
    <property type="term" value="C:mitochondrial large ribosomal subunit"/>
    <property type="evidence" value="ECO:0007669"/>
    <property type="project" value="TreeGrafter"/>
</dbReference>
<dbReference type="AlphaFoldDB" id="A0AAV0ZLD2"/>
<dbReference type="PANTHER" id="PTHR12220">
    <property type="entry name" value="50S/60S RIBOSOMAL PROTEIN L16"/>
    <property type="match status" value="1"/>
</dbReference>
<reference evidence="8 9" key="1">
    <citation type="submission" date="2023-01" db="EMBL/GenBank/DDBJ databases">
        <authorList>
            <person name="Kreplak J."/>
        </authorList>
    </citation>
    <scope>NUCLEOTIDE SEQUENCE [LARGE SCALE GENOMIC DNA]</scope>
</reference>
<proteinExistence type="inferred from homology"/>
<dbReference type="EMBL" id="OX451737">
    <property type="protein sequence ID" value="CAI8597898.1"/>
    <property type="molecule type" value="Genomic_DNA"/>
</dbReference>
<protein>
    <recommendedName>
        <fullName evidence="10">Ribosomal protein L10e/L16 domain-containing protein</fullName>
    </recommendedName>
</protein>
<dbReference type="Gene3D" id="3.90.1170.10">
    <property type="entry name" value="Ribosomal protein L10e/L16"/>
    <property type="match status" value="1"/>
</dbReference>
<keyword evidence="6 7" id="KW-0687">Ribonucleoprotein</keyword>
<dbReference type="Proteomes" id="UP001157006">
    <property type="component" value="Chromosome 2"/>
</dbReference>
<evidence type="ECO:0000256" key="1">
    <source>
        <dbReference type="ARBA" id="ARBA00004229"/>
    </source>
</evidence>
<dbReference type="SUPFAM" id="SSF54686">
    <property type="entry name" value="Ribosomal protein L16p/L10e"/>
    <property type="match status" value="1"/>
</dbReference>
<dbReference type="InterPro" id="IPR016180">
    <property type="entry name" value="Ribosomal_uL16_dom"/>
</dbReference>
<dbReference type="GO" id="GO:0019843">
    <property type="term" value="F:rRNA binding"/>
    <property type="evidence" value="ECO:0007669"/>
    <property type="project" value="InterPro"/>
</dbReference>
<sequence>MKGKSSCGSQICFKKYALQALEPAWITSRQIEAGRQEISRNVCRGGQIWVHIFPDKPDTVRPTEMRMCSGKGSPKYWVAVVKPDKILYEMGGVLENIARKVILIAASKIHIRTQFILFE</sequence>
<dbReference type="FunFam" id="3.90.1170.10:FF:000001">
    <property type="entry name" value="50S ribosomal protein L16"/>
    <property type="match status" value="1"/>
</dbReference>
<dbReference type="PANTHER" id="PTHR12220:SF13">
    <property type="entry name" value="LARGE RIBOSOMAL SUBUNIT PROTEIN UL16M"/>
    <property type="match status" value="1"/>
</dbReference>
<evidence type="ECO:0000256" key="6">
    <source>
        <dbReference type="ARBA" id="ARBA00023274"/>
    </source>
</evidence>